<proteinExistence type="predicted"/>
<evidence type="ECO:0000313" key="2">
    <source>
        <dbReference type="Proteomes" id="UP000732193"/>
    </source>
</evidence>
<comment type="caution">
    <text evidence="1">The sequence shown here is derived from an EMBL/GenBank/DDBJ whole genome shotgun (WGS) entry which is preliminary data.</text>
</comment>
<dbReference type="Proteomes" id="UP000732193">
    <property type="component" value="Unassembled WGS sequence"/>
</dbReference>
<dbReference type="AlphaFoldDB" id="A0AAE3B5G5"/>
<accession>A0AAE3B5G5</accession>
<evidence type="ECO:0000313" key="1">
    <source>
        <dbReference type="EMBL" id="MBM1712979.1"/>
    </source>
</evidence>
<dbReference type="RefSeq" id="WP_203241471.1">
    <property type="nucleotide sequence ID" value="NZ_JAFBRH010000001.1"/>
</dbReference>
<gene>
    <name evidence="1" type="ORF">JQV55_05335</name>
</gene>
<sequence>MQLVLQTGAHFTEQERLIKSVLRNKESFAQRGIVVPGPNSYRGLVRETLNAMRKTPASPQAREVLLDVMLDGTPAERLILSDANFFRTAGTAIQEGILYPAAAGRMAHMAALFPDDEVEIFLAMRNPATFIPIVYGTAIDQSDDAFWGGRNPQDLRWSDTIADIREAAPNVPITVWCSEDTPVIWSQIIRELGGLDPHEKIAGGFDLLASIMSKEGMERLRSYMHLHQEISEIQKRRVIAAFLDKFALEDEIEEELDMPDWTEELVDELTDLYDEDMLTVQRLDGVRMIAP</sequence>
<protein>
    <submittedName>
        <fullName evidence="1">Uncharacterized protein</fullName>
    </submittedName>
</protein>
<reference evidence="1 2" key="1">
    <citation type="submission" date="2021-01" db="EMBL/GenBank/DDBJ databases">
        <title>Diatom-associated Roseobacters Show Island Model of Population Structure.</title>
        <authorList>
            <person name="Qu L."/>
            <person name="Feng X."/>
            <person name="Chen Y."/>
            <person name="Li L."/>
            <person name="Wang X."/>
            <person name="Hu Z."/>
            <person name="Wang H."/>
            <person name="Luo H."/>
        </authorList>
    </citation>
    <scope>NUCLEOTIDE SEQUENCE [LARGE SCALE GENOMIC DNA]</scope>
    <source>
        <strain evidence="1 2">TR60-84</strain>
    </source>
</reference>
<name>A0AAE3B5G5_9RHOB</name>
<keyword evidence="2" id="KW-1185">Reference proteome</keyword>
<organism evidence="1 2">
    <name type="scientific">Sulfitobacter geojensis</name>
    <dbReference type="NCBI Taxonomy" id="1342299"/>
    <lineage>
        <taxon>Bacteria</taxon>
        <taxon>Pseudomonadati</taxon>
        <taxon>Pseudomonadota</taxon>
        <taxon>Alphaproteobacteria</taxon>
        <taxon>Rhodobacterales</taxon>
        <taxon>Roseobacteraceae</taxon>
        <taxon>Sulfitobacter</taxon>
    </lineage>
</organism>
<dbReference type="EMBL" id="JAFBRM010000001">
    <property type="protein sequence ID" value="MBM1712979.1"/>
    <property type="molecule type" value="Genomic_DNA"/>
</dbReference>